<dbReference type="Gene3D" id="2.60.40.4070">
    <property type="match status" value="1"/>
</dbReference>
<dbReference type="InterPro" id="IPR025965">
    <property type="entry name" value="FlgD/Vpr_Ig-like"/>
</dbReference>
<name>A0A7C1BA05_UNCW3</name>
<dbReference type="NCBIfam" id="TIGR04183">
    <property type="entry name" value="Por_Secre_tail"/>
    <property type="match status" value="1"/>
</dbReference>
<feature type="non-terminal residue" evidence="2">
    <location>
        <position position="1"/>
    </location>
</feature>
<feature type="domain" description="FlgD/Vpr Ig-like" evidence="1">
    <location>
        <begin position="118"/>
        <end position="181"/>
    </location>
</feature>
<evidence type="ECO:0000259" key="1">
    <source>
        <dbReference type="Pfam" id="PF13860"/>
    </source>
</evidence>
<accession>A0A7C1BA05</accession>
<comment type="caution">
    <text evidence="2">The sequence shown here is derived from an EMBL/GenBank/DDBJ whole genome shotgun (WGS) entry which is preliminary data.</text>
</comment>
<dbReference type="InterPro" id="IPR026444">
    <property type="entry name" value="Secre_tail"/>
</dbReference>
<dbReference type="EMBL" id="DRBW01000100">
    <property type="protein sequence ID" value="HDM90091.1"/>
    <property type="molecule type" value="Genomic_DNA"/>
</dbReference>
<proteinExistence type="predicted"/>
<dbReference type="Pfam" id="PF13860">
    <property type="entry name" value="FlgD_ig"/>
    <property type="match status" value="1"/>
</dbReference>
<sequence>VIDISDPTDPHEVSCYHTSGWTAAVCVSGINAYVTDDWTADLRVIDVSDPADPREVGYNTWSHWACGVYVSGEYVYVADGDYGLDVYQNMLLGVCEGLSGRGLRYYLGYPEPNPSMGRVEVEYSVPEDVKVRLGVYDVAGRRVRDLVSGRVKAGIHRLEWDRRDVRGRLLPSGVYFLRLEAGEFRKTRKLLLLGR</sequence>
<dbReference type="InterPro" id="IPR013211">
    <property type="entry name" value="LVIVD"/>
</dbReference>
<dbReference type="Pfam" id="PF08309">
    <property type="entry name" value="LVIVD"/>
    <property type="match status" value="3"/>
</dbReference>
<gene>
    <name evidence="2" type="ORF">ENG67_02655</name>
</gene>
<protein>
    <submittedName>
        <fullName evidence="2">T9SS type A sorting domain-containing protein</fullName>
    </submittedName>
</protein>
<evidence type="ECO:0000313" key="2">
    <source>
        <dbReference type="EMBL" id="HDM90091.1"/>
    </source>
</evidence>
<organism evidence="2">
    <name type="scientific">candidate division WOR-3 bacterium</name>
    <dbReference type="NCBI Taxonomy" id="2052148"/>
    <lineage>
        <taxon>Bacteria</taxon>
        <taxon>Bacteria division WOR-3</taxon>
    </lineage>
</organism>
<dbReference type="SUPFAM" id="SSF63825">
    <property type="entry name" value="YWTD domain"/>
    <property type="match status" value="1"/>
</dbReference>
<dbReference type="Proteomes" id="UP000885931">
    <property type="component" value="Unassembled WGS sequence"/>
</dbReference>
<dbReference type="AlphaFoldDB" id="A0A7C1BA05"/>
<reference evidence="2" key="1">
    <citation type="journal article" date="2020" name="mSystems">
        <title>Genome- and Community-Level Interaction Insights into Carbon Utilization and Element Cycling Functions of Hydrothermarchaeota in Hydrothermal Sediment.</title>
        <authorList>
            <person name="Zhou Z."/>
            <person name="Liu Y."/>
            <person name="Xu W."/>
            <person name="Pan J."/>
            <person name="Luo Z.H."/>
            <person name="Li M."/>
        </authorList>
    </citation>
    <scope>NUCLEOTIDE SEQUENCE [LARGE SCALE GENOMIC DNA]</scope>
    <source>
        <strain evidence="2">HyVt-237</strain>
    </source>
</reference>